<dbReference type="Proteomes" id="UP001231189">
    <property type="component" value="Unassembled WGS sequence"/>
</dbReference>
<dbReference type="AlphaFoldDB" id="A0AAD8RUK9"/>
<feature type="domain" description="Reverse transcriptase Ty1/copia-type" evidence="2">
    <location>
        <begin position="221"/>
        <end position="453"/>
    </location>
</feature>
<feature type="compositionally biased region" description="Basic residues" evidence="1">
    <location>
        <begin position="82"/>
        <end position="95"/>
    </location>
</feature>
<evidence type="ECO:0000256" key="1">
    <source>
        <dbReference type="SAM" id="MobiDB-lite"/>
    </source>
</evidence>
<evidence type="ECO:0000259" key="2">
    <source>
        <dbReference type="Pfam" id="PF07727"/>
    </source>
</evidence>
<gene>
    <name evidence="3" type="ORF">QYE76_006376</name>
</gene>
<proteinExistence type="predicted"/>
<dbReference type="SUPFAM" id="SSF56672">
    <property type="entry name" value="DNA/RNA polymerases"/>
    <property type="match status" value="1"/>
</dbReference>
<dbReference type="CDD" id="cd09272">
    <property type="entry name" value="RNase_HI_RT_Ty1"/>
    <property type="match status" value="1"/>
</dbReference>
<dbReference type="PANTHER" id="PTHR11439">
    <property type="entry name" value="GAG-POL-RELATED RETROTRANSPOSON"/>
    <property type="match status" value="1"/>
</dbReference>
<evidence type="ECO:0000313" key="4">
    <source>
        <dbReference type="Proteomes" id="UP001231189"/>
    </source>
</evidence>
<evidence type="ECO:0000313" key="3">
    <source>
        <dbReference type="EMBL" id="KAK1632061.1"/>
    </source>
</evidence>
<protein>
    <recommendedName>
        <fullName evidence="2">Reverse transcriptase Ty1/copia-type domain-containing protein</fullName>
    </recommendedName>
</protein>
<organism evidence="3 4">
    <name type="scientific">Lolium multiflorum</name>
    <name type="common">Italian ryegrass</name>
    <name type="synonym">Lolium perenne subsp. multiflorum</name>
    <dbReference type="NCBI Taxonomy" id="4521"/>
    <lineage>
        <taxon>Eukaryota</taxon>
        <taxon>Viridiplantae</taxon>
        <taxon>Streptophyta</taxon>
        <taxon>Embryophyta</taxon>
        <taxon>Tracheophyta</taxon>
        <taxon>Spermatophyta</taxon>
        <taxon>Magnoliopsida</taxon>
        <taxon>Liliopsida</taxon>
        <taxon>Poales</taxon>
        <taxon>Poaceae</taxon>
        <taxon>BOP clade</taxon>
        <taxon>Pooideae</taxon>
        <taxon>Poodae</taxon>
        <taxon>Poeae</taxon>
        <taxon>Poeae Chloroplast Group 2 (Poeae type)</taxon>
        <taxon>Loliodinae</taxon>
        <taxon>Loliinae</taxon>
        <taxon>Lolium</taxon>
    </lineage>
</organism>
<feature type="region of interest" description="Disordered" evidence="1">
    <location>
        <begin position="77"/>
        <end position="108"/>
    </location>
</feature>
<sequence>MLVMTGHAKKLSDLGIVIPNRLGINRVLQSLPPSYKNFVMNYNMQNMNKEFPELFGMLKAAEIEIKKEHQVLMVNKTTSFKKQGKSKGKFKKGGKKAATPPMKPKNGPKPDAECYYCKEKGHGSDAAADPRPSSAALLAVVVANQAAGVAMVISNRGVPVLTTATPPPPAPTAPPAAPSHAPSWDYNAMYQNAPSYGSAFPAYGGDWVMDSGASSHVTGSSGVNLVTGKWIFRHKLHPDGTLARYKARWVVRGFTQQPGIDYGETFSPVVKPATIRVVLSIATANSWPIHQMDVKNAFLHGELAETVYCQQPSGFIDSAHPTHVCRLNKSLYGLKQAPRTWFVRFTTFLHTLGFVTSKCDTSLFIFRRGSEVAYLLLYVDDIILTANTSTLLSSTIASLNREFSMTDLGDIHHFLGINVHRNAHGLFLSQQQYALEILDRAGLLNCHPVSTPVDTTSKVSLTAGTPFENPSLYRSLAGALQYLTLTRPDLTYAVQQVCLFMHAPTDAHFQLIKRILRYIRGTSHFGLQLHRHSTHDLVAYSDADWAGCPDTRKSTSGFGVFLGNNLVSWSSKRQNTVSRSSAEAEYRAVANCVAESCWLRMLLVELHRPPTRATVVYCDNISAVYLSSNPVQHQRTKHVEIDLHFVCDKVALGEARVLHVPTGSQYADIFTKGLPSSIFEDFRSSLNVTSSAVQTAGGC</sequence>
<accession>A0AAD8RUK9</accession>
<dbReference type="EMBL" id="JAUUTY010000005">
    <property type="protein sequence ID" value="KAK1632061.1"/>
    <property type="molecule type" value="Genomic_DNA"/>
</dbReference>
<dbReference type="InterPro" id="IPR013103">
    <property type="entry name" value="RVT_2"/>
</dbReference>
<comment type="caution">
    <text evidence="3">The sequence shown here is derived from an EMBL/GenBank/DDBJ whole genome shotgun (WGS) entry which is preliminary data.</text>
</comment>
<dbReference type="PANTHER" id="PTHR11439:SF524">
    <property type="entry name" value="RNA-DIRECTED DNA POLYMERASE, PROTEIN KINASE RLK-PELLE-DLSV FAMILY"/>
    <property type="match status" value="1"/>
</dbReference>
<reference evidence="3" key="1">
    <citation type="submission" date="2023-07" db="EMBL/GenBank/DDBJ databases">
        <title>A chromosome-level genome assembly of Lolium multiflorum.</title>
        <authorList>
            <person name="Chen Y."/>
            <person name="Copetti D."/>
            <person name="Kolliker R."/>
            <person name="Studer B."/>
        </authorList>
    </citation>
    <scope>NUCLEOTIDE SEQUENCE</scope>
    <source>
        <strain evidence="3">02402/16</strain>
        <tissue evidence="3">Leaf</tissue>
    </source>
</reference>
<keyword evidence="4" id="KW-1185">Reference proteome</keyword>
<name>A0AAD8RUK9_LOLMU</name>
<dbReference type="InterPro" id="IPR043502">
    <property type="entry name" value="DNA/RNA_pol_sf"/>
</dbReference>
<dbReference type="Pfam" id="PF07727">
    <property type="entry name" value="RVT_2"/>
    <property type="match status" value="1"/>
</dbReference>